<evidence type="ECO:0000256" key="8">
    <source>
        <dbReference type="SAM" id="MobiDB-lite"/>
    </source>
</evidence>
<dbReference type="GO" id="GO:0035725">
    <property type="term" value="P:sodium ion transmembrane transport"/>
    <property type="evidence" value="ECO:0007669"/>
    <property type="project" value="TreeGrafter"/>
</dbReference>
<feature type="binding site" evidence="6">
    <location>
        <position position="97"/>
    </location>
    <ligand>
        <name>Na(+)</name>
        <dbReference type="ChEBI" id="CHEBI:29101"/>
        <label>1</label>
    </ligand>
</feature>
<keyword evidence="11" id="KW-1185">Reference proteome</keyword>
<dbReference type="Proteomes" id="UP001159428">
    <property type="component" value="Unassembled WGS sequence"/>
</dbReference>
<gene>
    <name evidence="10" type="ORF">PMEA_00005721</name>
</gene>
<keyword evidence="7" id="KW-0769">Symport</keyword>
<keyword evidence="2 7" id="KW-0813">Transport</keyword>
<evidence type="ECO:0000313" key="10">
    <source>
        <dbReference type="EMBL" id="CAH3114909.1"/>
    </source>
</evidence>
<evidence type="ECO:0000256" key="5">
    <source>
        <dbReference type="ARBA" id="ARBA00023136"/>
    </source>
</evidence>
<dbReference type="GO" id="GO:0015293">
    <property type="term" value="F:symporter activity"/>
    <property type="evidence" value="ECO:0007669"/>
    <property type="project" value="UniProtKB-KW"/>
</dbReference>
<evidence type="ECO:0000256" key="7">
    <source>
        <dbReference type="RuleBase" id="RU003732"/>
    </source>
</evidence>
<dbReference type="EMBL" id="CALNXJ010000014">
    <property type="protein sequence ID" value="CAH3114909.1"/>
    <property type="molecule type" value="Genomic_DNA"/>
</dbReference>
<organism evidence="10 11">
    <name type="scientific">Pocillopora meandrina</name>
    <dbReference type="NCBI Taxonomy" id="46732"/>
    <lineage>
        <taxon>Eukaryota</taxon>
        <taxon>Metazoa</taxon>
        <taxon>Cnidaria</taxon>
        <taxon>Anthozoa</taxon>
        <taxon>Hexacorallia</taxon>
        <taxon>Scleractinia</taxon>
        <taxon>Astrocoeniina</taxon>
        <taxon>Pocilloporidae</taxon>
        <taxon>Pocillopora</taxon>
    </lineage>
</organism>
<dbReference type="Pfam" id="PF00209">
    <property type="entry name" value="SNF"/>
    <property type="match status" value="1"/>
</dbReference>
<feature type="transmembrane region" description="Helical" evidence="9">
    <location>
        <begin position="557"/>
        <end position="578"/>
    </location>
</feature>
<name>A0AAU9WJL0_9CNID</name>
<feature type="transmembrane region" description="Helical" evidence="9">
    <location>
        <begin position="426"/>
        <end position="455"/>
    </location>
</feature>
<evidence type="ECO:0000256" key="9">
    <source>
        <dbReference type="SAM" id="Phobius"/>
    </source>
</evidence>
<feature type="transmembrane region" description="Helical" evidence="9">
    <location>
        <begin position="352"/>
        <end position="373"/>
    </location>
</feature>
<feature type="transmembrane region" description="Helical" evidence="9">
    <location>
        <begin position="615"/>
        <end position="636"/>
    </location>
</feature>
<feature type="binding site" evidence="6">
    <location>
        <position position="96"/>
    </location>
    <ligand>
        <name>Na(+)</name>
        <dbReference type="ChEBI" id="CHEBI:29101"/>
        <label>1</label>
    </ligand>
</feature>
<evidence type="ECO:0000256" key="1">
    <source>
        <dbReference type="ARBA" id="ARBA00004141"/>
    </source>
</evidence>
<dbReference type="AlphaFoldDB" id="A0AAU9WJL0"/>
<dbReference type="InterPro" id="IPR000175">
    <property type="entry name" value="Na/ntran_symport"/>
</dbReference>
<feature type="binding site" evidence="6">
    <location>
        <position position="391"/>
    </location>
    <ligand>
        <name>Na(+)</name>
        <dbReference type="ChEBI" id="CHEBI:29101"/>
        <label>1</label>
    </ligand>
</feature>
<feature type="binding site" evidence="6">
    <location>
        <position position="455"/>
    </location>
    <ligand>
        <name>Na(+)</name>
        <dbReference type="ChEBI" id="CHEBI:29101"/>
        <label>1</label>
    </ligand>
</feature>
<feature type="region of interest" description="Disordered" evidence="8">
    <location>
        <begin position="666"/>
        <end position="686"/>
    </location>
</feature>
<dbReference type="PROSITE" id="PS50267">
    <property type="entry name" value="NA_NEUROTRAN_SYMP_3"/>
    <property type="match status" value="1"/>
</dbReference>
<dbReference type="GO" id="GO:0006865">
    <property type="term" value="P:amino acid transport"/>
    <property type="evidence" value="ECO:0007669"/>
    <property type="project" value="TreeGrafter"/>
</dbReference>
<dbReference type="PROSITE" id="PS00610">
    <property type="entry name" value="NA_NEUROTRAN_SYMP_1"/>
    <property type="match status" value="1"/>
</dbReference>
<dbReference type="SUPFAM" id="SSF161070">
    <property type="entry name" value="SNF-like"/>
    <property type="match status" value="1"/>
</dbReference>
<feature type="binding site" evidence="6">
    <location>
        <position position="458"/>
    </location>
    <ligand>
        <name>Na(+)</name>
        <dbReference type="ChEBI" id="CHEBI:29101"/>
        <label>1</label>
    </ligand>
</feature>
<keyword evidence="6" id="KW-0479">Metal-binding</keyword>
<reference evidence="10 11" key="1">
    <citation type="submission" date="2022-05" db="EMBL/GenBank/DDBJ databases">
        <authorList>
            <consortium name="Genoscope - CEA"/>
            <person name="William W."/>
        </authorList>
    </citation>
    <scope>NUCLEOTIDE SEQUENCE [LARGE SCALE GENOMIC DNA]</scope>
</reference>
<feature type="transmembrane region" description="Helical" evidence="9">
    <location>
        <begin position="118"/>
        <end position="137"/>
    </location>
</feature>
<keyword evidence="4 9" id="KW-1133">Transmembrane helix</keyword>
<evidence type="ECO:0000256" key="3">
    <source>
        <dbReference type="ARBA" id="ARBA00022692"/>
    </source>
</evidence>
<feature type="transmembrane region" description="Helical" evidence="9">
    <location>
        <begin position="385"/>
        <end position="406"/>
    </location>
</feature>
<feature type="binding site" evidence="6">
    <location>
        <position position="101"/>
    </location>
    <ligand>
        <name>Na(+)</name>
        <dbReference type="ChEBI" id="CHEBI:29101"/>
        <label>1</label>
    </ligand>
</feature>
<dbReference type="PANTHER" id="PTHR11616">
    <property type="entry name" value="SODIUM/CHLORIDE DEPENDENT TRANSPORTER"/>
    <property type="match status" value="1"/>
</dbReference>
<evidence type="ECO:0000313" key="11">
    <source>
        <dbReference type="Proteomes" id="UP001159428"/>
    </source>
</evidence>
<keyword evidence="3 7" id="KW-0812">Transmembrane</keyword>
<feature type="compositionally biased region" description="Basic and acidic residues" evidence="8">
    <location>
        <begin position="49"/>
        <end position="59"/>
    </location>
</feature>
<proteinExistence type="inferred from homology"/>
<sequence length="686" mass="76775">MEHVFISKNLHEPTFQHLVCLYCVCCSFITTGMDPSVRDDKSTDFLTHKSKEDLSHEPNGKSSTDIGTAESGEGGKEQRETWGHKAEFILATVGLAVGLGNVWRFPYLCQKNGGGAFLIPYVIFMLIEGLPLFFLELSIGQRMRKSAIRCWQDVHPALFGIGVSCLMVSLMLCLYYVVVIAWCCYYFFISFTSTLPWEHDKLCTNYNEFAKIKKTLDSLCSASNKTCKATPQYQAVNASYHNFPDCCVRDPPQYYFYHHAMQISKNIEDAGVGMNGKLAGCLVFAWVITYLCVVKGIKSSGKVVYFTATFPYVILIILFFRGVTLEGAGNGVKAFFNPDWSLLNNADIWKDAATQMFFTLSLGFGALIAFSSYMPLHNQVMRDAYTVVFINCGTSVFAGIVVFSILGYREHVTGIPATEVGSGPGLAFMTFSDAILLMDVSPLWAILFFFMLILLGIDSEFGTLEAAIGPIMELKIFPNMRKELLTLLVAVILFLFGLCMVSGPGFYIFQMFDDYSVTIPLLVIALFQCIGVAWVYGNDRFADDIEFMTGKRPWIGWMICWKYISPLALFVVLVALIAQQSQSAPTYSKFVGCTQDPYSGAGSDKWTVREKYPDWAVFVLVMIVLVSTLPILIWMIKDWPKNWRQGFHKTFCTGVNNYLPDPKKEEIPGDAKRGSSNYGIEGGNVM</sequence>
<comment type="subcellular location">
    <subcellularLocation>
        <location evidence="1">Membrane</location>
        <topology evidence="1">Multi-pass membrane protein</topology>
    </subcellularLocation>
</comment>
<evidence type="ECO:0000256" key="4">
    <source>
        <dbReference type="ARBA" id="ARBA00022989"/>
    </source>
</evidence>
<keyword evidence="6" id="KW-0915">Sodium</keyword>
<dbReference type="InterPro" id="IPR037272">
    <property type="entry name" value="SNS_sf"/>
</dbReference>
<protein>
    <recommendedName>
        <fullName evidence="7">Transporter</fullName>
    </recommendedName>
</protein>
<keyword evidence="5 9" id="KW-0472">Membrane</keyword>
<feature type="transmembrane region" description="Helical" evidence="9">
    <location>
        <begin position="515"/>
        <end position="536"/>
    </location>
</feature>
<feature type="transmembrane region" description="Helical" evidence="9">
    <location>
        <begin position="158"/>
        <end position="188"/>
    </location>
</feature>
<feature type="transmembrane region" description="Helical" evidence="9">
    <location>
        <begin position="484"/>
        <end position="509"/>
    </location>
</feature>
<dbReference type="GO" id="GO:0005886">
    <property type="term" value="C:plasma membrane"/>
    <property type="evidence" value="ECO:0007669"/>
    <property type="project" value="TreeGrafter"/>
</dbReference>
<evidence type="ECO:0000256" key="2">
    <source>
        <dbReference type="ARBA" id="ARBA00022448"/>
    </source>
</evidence>
<feature type="transmembrane region" description="Helical" evidence="9">
    <location>
        <begin position="303"/>
        <end position="323"/>
    </location>
</feature>
<evidence type="ECO:0000256" key="6">
    <source>
        <dbReference type="PIRSR" id="PIRSR600175-1"/>
    </source>
</evidence>
<dbReference type="PRINTS" id="PR00176">
    <property type="entry name" value="NANEUSMPORT"/>
</dbReference>
<comment type="caution">
    <text evidence="10">The sequence shown here is derived from an EMBL/GenBank/DDBJ whole genome shotgun (WGS) entry which is preliminary data.</text>
</comment>
<feature type="transmembrane region" description="Helical" evidence="9">
    <location>
        <begin position="276"/>
        <end position="294"/>
    </location>
</feature>
<feature type="region of interest" description="Disordered" evidence="8">
    <location>
        <begin position="49"/>
        <end position="77"/>
    </location>
</feature>
<feature type="binding site" evidence="6">
    <location>
        <position position="94"/>
    </location>
    <ligand>
        <name>Na(+)</name>
        <dbReference type="ChEBI" id="CHEBI:29101"/>
        <label>1</label>
    </ligand>
</feature>
<feature type="transmembrane region" description="Helical" evidence="9">
    <location>
        <begin position="88"/>
        <end position="106"/>
    </location>
</feature>
<feature type="binding site" evidence="6">
    <location>
        <position position="459"/>
    </location>
    <ligand>
        <name>Na(+)</name>
        <dbReference type="ChEBI" id="CHEBI:29101"/>
        <label>1</label>
    </ligand>
</feature>
<accession>A0AAU9WJL0</accession>
<dbReference type="PANTHER" id="PTHR11616:SF182">
    <property type="entry name" value="TRANSPORTER"/>
    <property type="match status" value="1"/>
</dbReference>
<comment type="similarity">
    <text evidence="7">Belongs to the sodium:neurotransmitter symporter (SNF) (TC 2.A.22) family.</text>
</comment>
<dbReference type="GO" id="GO:0046872">
    <property type="term" value="F:metal ion binding"/>
    <property type="evidence" value="ECO:0007669"/>
    <property type="project" value="UniProtKB-KW"/>
</dbReference>